<dbReference type="Proteomes" id="UP001524944">
    <property type="component" value="Unassembled WGS sequence"/>
</dbReference>
<evidence type="ECO:0000256" key="2">
    <source>
        <dbReference type="ARBA" id="ARBA00023274"/>
    </source>
</evidence>
<dbReference type="InterPro" id="IPR008991">
    <property type="entry name" value="Translation_prot_SH3-like_sf"/>
</dbReference>
<comment type="caution">
    <text evidence="3">The sequence shown here is derived from an EMBL/GenBank/DDBJ whole genome shotgun (WGS) entry which is preliminary data.</text>
</comment>
<organism evidence="3 4">
    <name type="scientific">Dehalobacterium formicoaceticum</name>
    <dbReference type="NCBI Taxonomy" id="51515"/>
    <lineage>
        <taxon>Bacteria</taxon>
        <taxon>Bacillati</taxon>
        <taxon>Bacillota</taxon>
        <taxon>Clostridia</taxon>
        <taxon>Eubacteriales</taxon>
        <taxon>Peptococcaceae</taxon>
        <taxon>Dehalobacterium</taxon>
    </lineage>
</organism>
<evidence type="ECO:0000313" key="3">
    <source>
        <dbReference type="EMBL" id="MCR6543977.1"/>
    </source>
</evidence>
<dbReference type="RefSeq" id="WP_257911461.1">
    <property type="nucleotide sequence ID" value="NZ_JANPWE010000001.1"/>
</dbReference>
<dbReference type="CDD" id="cd06088">
    <property type="entry name" value="KOW_RPL14"/>
    <property type="match status" value="1"/>
</dbReference>
<protein>
    <submittedName>
        <fullName evidence="3">KOW domain-containing RNA-binding protein</fullName>
    </submittedName>
</protein>
<keyword evidence="2" id="KW-0687">Ribonucleoprotein</keyword>
<gene>
    <name evidence="3" type="ORF">NVS47_00325</name>
</gene>
<accession>A0ABT1XZC6</accession>
<sequence>MENEMMVGQTVKSIAGRDKNEYFLVIKILPEKKLVLLVDGEKRKIENPKKKNLRHIQVTRHVAKDLAEQMMTGSESGNREIKRYLKELNVD</sequence>
<name>A0ABT1XZC6_9FIRM</name>
<proteinExistence type="predicted"/>
<keyword evidence="1" id="KW-0689">Ribosomal protein</keyword>
<evidence type="ECO:0000256" key="1">
    <source>
        <dbReference type="ARBA" id="ARBA00022980"/>
    </source>
</evidence>
<dbReference type="SUPFAM" id="SSF50104">
    <property type="entry name" value="Translation proteins SH3-like domain"/>
    <property type="match status" value="1"/>
</dbReference>
<keyword evidence="4" id="KW-1185">Reference proteome</keyword>
<dbReference type="EMBL" id="JANPWE010000001">
    <property type="protein sequence ID" value="MCR6543977.1"/>
    <property type="molecule type" value="Genomic_DNA"/>
</dbReference>
<evidence type="ECO:0000313" key="4">
    <source>
        <dbReference type="Proteomes" id="UP001524944"/>
    </source>
</evidence>
<reference evidence="3 4" key="1">
    <citation type="submission" date="2022-08" db="EMBL/GenBank/DDBJ databases">
        <title>Proteogenomics of the novel Dehalobacterium formicoaceticum strain EZ94 highlights a key role of methyltransferases during anaerobic dichloromethane degradation.</title>
        <authorList>
            <person name="Wasmund K."/>
        </authorList>
    </citation>
    <scope>NUCLEOTIDE SEQUENCE [LARGE SCALE GENOMIC DNA]</scope>
    <source>
        <strain evidence="3 4">EZ94</strain>
    </source>
</reference>
<dbReference type="InterPro" id="IPR041985">
    <property type="entry name" value="Ribosomal_eL14_KOW"/>
</dbReference>